<organism evidence="2 3">
    <name type="scientific">Neopusillimonas maritima</name>
    <dbReference type="NCBI Taxonomy" id="2026239"/>
    <lineage>
        <taxon>Bacteria</taxon>
        <taxon>Pseudomonadati</taxon>
        <taxon>Pseudomonadota</taxon>
        <taxon>Betaproteobacteria</taxon>
        <taxon>Burkholderiales</taxon>
        <taxon>Alcaligenaceae</taxon>
        <taxon>Neopusillimonas</taxon>
    </lineage>
</organism>
<comment type="caution">
    <text evidence="2">The sequence shown here is derived from an EMBL/GenBank/DDBJ whole genome shotgun (WGS) entry which is preliminary data.</text>
</comment>
<keyword evidence="1" id="KW-0812">Transmembrane</keyword>
<evidence type="ECO:0008006" key="4">
    <source>
        <dbReference type="Google" id="ProtNLM"/>
    </source>
</evidence>
<evidence type="ECO:0000313" key="2">
    <source>
        <dbReference type="EMBL" id="RII81973.1"/>
    </source>
</evidence>
<dbReference type="SUPFAM" id="SSF54523">
    <property type="entry name" value="Pili subunits"/>
    <property type="match status" value="1"/>
</dbReference>
<gene>
    <name evidence="2" type="ORF">CJO09_13275</name>
</gene>
<evidence type="ECO:0000256" key="1">
    <source>
        <dbReference type="SAM" id="Phobius"/>
    </source>
</evidence>
<protein>
    <recommendedName>
        <fullName evidence="4">Bacterial shufflon protein N-terminal domain-containing protein</fullName>
    </recommendedName>
</protein>
<keyword evidence="1" id="KW-0472">Membrane</keyword>
<feature type="transmembrane region" description="Helical" evidence="1">
    <location>
        <begin position="28"/>
        <end position="48"/>
    </location>
</feature>
<dbReference type="EMBL" id="NQOU01000006">
    <property type="protein sequence ID" value="RII81973.1"/>
    <property type="molecule type" value="Genomic_DNA"/>
</dbReference>
<dbReference type="InterPro" id="IPR045584">
    <property type="entry name" value="Pilin-like"/>
</dbReference>
<keyword evidence="3" id="KW-1185">Reference proteome</keyword>
<proteinExistence type="predicted"/>
<evidence type="ECO:0000313" key="3">
    <source>
        <dbReference type="Proteomes" id="UP000266483"/>
    </source>
</evidence>
<name>A0ABX9MSX1_9BURK</name>
<sequence length="357" mass="37700">MVMLMILCSSQVRSNAQAWQRETDYRGFALLELIVAALISTLLAVWAADMWVNRINDSVAQSSASWMRTAKTAAAHYLARHGSTIRMAESATALNAEGYDNWARPTISELINQALLPQGFPARFASGPALALRILRSGTCPGQDCDLQALIYTEGALMPEIGSADYAAMQAQWILAARGEGGAVFAASPNRIAGAGFEFSNPPEMGMTALPVGAVAMAVTVEQTQAMDFLKVKDERDPQFQATLSVQGTVTTEESLRAADTLWLGHRAFAQAPCSEDGLVARENFGGLLVCRGMRWVSAGGVGGGGFSVNSSTGCTMDTMNPVTGACTCPTSYTAVRIADSGVDAGAGRTRGYMCVG</sequence>
<reference evidence="2 3" key="1">
    <citation type="submission" date="2017-08" db="EMBL/GenBank/DDBJ databases">
        <title>Pusillimonas indicus sp. nov., a member of the family Alcaligenaceae isolated from surface seawater.</title>
        <authorList>
            <person name="Li J."/>
        </authorList>
    </citation>
    <scope>NUCLEOTIDE SEQUENCE [LARGE SCALE GENOMIC DNA]</scope>
    <source>
        <strain evidence="2 3">17-4A</strain>
    </source>
</reference>
<accession>A0ABX9MSX1</accession>
<keyword evidence="1" id="KW-1133">Transmembrane helix</keyword>
<dbReference type="Proteomes" id="UP000266483">
    <property type="component" value="Unassembled WGS sequence"/>
</dbReference>